<evidence type="ECO:0000259" key="7">
    <source>
        <dbReference type="Pfam" id="PF20684"/>
    </source>
</evidence>
<comment type="subcellular location">
    <subcellularLocation>
        <location evidence="1">Membrane</location>
        <topology evidence="1">Multi-pass membrane protein</topology>
    </subcellularLocation>
</comment>
<organism evidence="8 9">
    <name type="scientific">Hapsidospora chrysogenum (strain ATCC 11550 / CBS 779.69 / DSM 880 / IAM 14645 / JCM 23072 / IMI 49137)</name>
    <name type="common">Acremonium chrysogenum</name>
    <dbReference type="NCBI Taxonomy" id="857340"/>
    <lineage>
        <taxon>Eukaryota</taxon>
        <taxon>Fungi</taxon>
        <taxon>Dikarya</taxon>
        <taxon>Ascomycota</taxon>
        <taxon>Pezizomycotina</taxon>
        <taxon>Sordariomycetes</taxon>
        <taxon>Hypocreomycetidae</taxon>
        <taxon>Hypocreales</taxon>
        <taxon>Bionectriaceae</taxon>
        <taxon>Hapsidospora</taxon>
    </lineage>
</organism>
<accession>A0A086SU70</accession>
<feature type="transmembrane region" description="Helical" evidence="6">
    <location>
        <begin position="72"/>
        <end position="95"/>
    </location>
</feature>
<protein>
    <recommendedName>
        <fullName evidence="7">Rhodopsin domain-containing protein</fullName>
    </recommendedName>
</protein>
<keyword evidence="2 6" id="KW-0812">Transmembrane</keyword>
<gene>
    <name evidence="8" type="ORF">ACRE_086540</name>
</gene>
<dbReference type="Proteomes" id="UP000029964">
    <property type="component" value="Unassembled WGS sequence"/>
</dbReference>
<comment type="similarity">
    <text evidence="5">Belongs to the SAT4 family.</text>
</comment>
<evidence type="ECO:0000256" key="4">
    <source>
        <dbReference type="ARBA" id="ARBA00023136"/>
    </source>
</evidence>
<evidence type="ECO:0000313" key="8">
    <source>
        <dbReference type="EMBL" id="KFH40652.1"/>
    </source>
</evidence>
<dbReference type="OrthoDB" id="5421689at2759"/>
<feature type="domain" description="Rhodopsin" evidence="7">
    <location>
        <begin position="42"/>
        <end position="195"/>
    </location>
</feature>
<dbReference type="InterPro" id="IPR052337">
    <property type="entry name" value="SAT4-like"/>
</dbReference>
<evidence type="ECO:0000256" key="5">
    <source>
        <dbReference type="ARBA" id="ARBA00038359"/>
    </source>
</evidence>
<keyword evidence="4 6" id="KW-0472">Membrane</keyword>
<feature type="transmembrane region" description="Helical" evidence="6">
    <location>
        <begin position="20"/>
        <end position="41"/>
    </location>
</feature>
<evidence type="ECO:0000313" key="9">
    <source>
        <dbReference type="Proteomes" id="UP000029964"/>
    </source>
</evidence>
<name>A0A086SU70_HAPC1</name>
<comment type="caution">
    <text evidence="8">The sequence shown here is derived from an EMBL/GenBank/DDBJ whole genome shotgun (WGS) entry which is preliminary data.</text>
</comment>
<dbReference type="PANTHER" id="PTHR33048:SF47">
    <property type="entry name" value="INTEGRAL MEMBRANE PROTEIN-RELATED"/>
    <property type="match status" value="1"/>
</dbReference>
<evidence type="ECO:0000256" key="6">
    <source>
        <dbReference type="SAM" id="Phobius"/>
    </source>
</evidence>
<reference evidence="9" key="1">
    <citation type="journal article" date="2014" name="Genome Announc.">
        <title>Genome sequence and annotation of Acremonium chrysogenum, producer of the beta-lactam antibiotic cephalosporin C.</title>
        <authorList>
            <person name="Terfehr D."/>
            <person name="Dahlmann T.A."/>
            <person name="Specht T."/>
            <person name="Zadra I."/>
            <person name="Kuernsteiner H."/>
            <person name="Kueck U."/>
        </authorList>
    </citation>
    <scope>NUCLEOTIDE SEQUENCE [LARGE SCALE GENOMIC DNA]</scope>
    <source>
        <strain evidence="9">ATCC 11550 / CBS 779.69 / DSM 880 / IAM 14645 / JCM 23072 / IMI 49137</strain>
    </source>
</reference>
<keyword evidence="9" id="KW-1185">Reference proteome</keyword>
<evidence type="ECO:0000256" key="2">
    <source>
        <dbReference type="ARBA" id="ARBA00022692"/>
    </source>
</evidence>
<dbReference type="PANTHER" id="PTHR33048">
    <property type="entry name" value="PTH11-LIKE INTEGRAL MEMBRANE PROTEIN (AFU_ORTHOLOGUE AFUA_5G11245)"/>
    <property type="match status" value="1"/>
</dbReference>
<feature type="transmembrane region" description="Helical" evidence="6">
    <location>
        <begin position="149"/>
        <end position="171"/>
    </location>
</feature>
<dbReference type="AlphaFoldDB" id="A0A086SU70"/>
<sequence length="196" mass="21431">MQPDGVVTSVLPPLTSSGRATIATSIVVLAVAVVFVGMRVWARVMRKVSPFHVEDILCYLALLLHIERFSQTVFIAQILYALVLGFAKLSIATNFQRVFFTRGFRMAAYASMALSIAWMLQTILIGLLICQPVNLNWSPTARGSCGNQTAAFTSVSVVDILTDVVLLVLPIRPLMDLRVRKAQKVALAVIFSGGFM</sequence>
<evidence type="ECO:0000256" key="3">
    <source>
        <dbReference type="ARBA" id="ARBA00022989"/>
    </source>
</evidence>
<proteinExistence type="inferred from homology"/>
<keyword evidence="3 6" id="KW-1133">Transmembrane helix</keyword>
<evidence type="ECO:0000256" key="1">
    <source>
        <dbReference type="ARBA" id="ARBA00004141"/>
    </source>
</evidence>
<dbReference type="InterPro" id="IPR049326">
    <property type="entry name" value="Rhodopsin_dom_fungi"/>
</dbReference>
<dbReference type="HOGENOM" id="CLU_028200_25_1_1"/>
<dbReference type="EMBL" id="JPKY01000179">
    <property type="protein sequence ID" value="KFH40652.1"/>
    <property type="molecule type" value="Genomic_DNA"/>
</dbReference>
<feature type="transmembrane region" description="Helical" evidence="6">
    <location>
        <begin position="107"/>
        <end position="129"/>
    </location>
</feature>
<dbReference type="STRING" id="857340.A0A086SU70"/>
<dbReference type="GO" id="GO:0016020">
    <property type="term" value="C:membrane"/>
    <property type="evidence" value="ECO:0007669"/>
    <property type="project" value="UniProtKB-SubCell"/>
</dbReference>
<dbReference type="Pfam" id="PF20684">
    <property type="entry name" value="Fung_rhodopsin"/>
    <property type="match status" value="1"/>
</dbReference>